<feature type="transmembrane region" description="Helical" evidence="11">
    <location>
        <begin position="382"/>
        <end position="400"/>
    </location>
</feature>
<feature type="transmembrane region" description="Helical" evidence="11">
    <location>
        <begin position="229"/>
        <end position="252"/>
    </location>
</feature>
<feature type="domain" description="Cation/H+ exchanger transmembrane" evidence="12">
    <location>
        <begin position="50"/>
        <end position="426"/>
    </location>
</feature>
<keyword evidence="5" id="KW-0630">Potassium</keyword>
<evidence type="ECO:0000256" key="1">
    <source>
        <dbReference type="ARBA" id="ARBA00004141"/>
    </source>
</evidence>
<evidence type="ECO:0000256" key="8">
    <source>
        <dbReference type="ARBA" id="ARBA00023136"/>
    </source>
</evidence>
<evidence type="ECO:0000256" key="9">
    <source>
        <dbReference type="ARBA" id="ARBA00038341"/>
    </source>
</evidence>
<feature type="compositionally biased region" description="Basic and acidic residues" evidence="10">
    <location>
        <begin position="779"/>
        <end position="794"/>
    </location>
</feature>
<keyword evidence="16" id="KW-1185">Reference proteome</keyword>
<evidence type="ECO:0000259" key="13">
    <source>
        <dbReference type="Pfam" id="PF23256"/>
    </source>
</evidence>
<feature type="transmembrane region" description="Helical" evidence="11">
    <location>
        <begin position="412"/>
        <end position="436"/>
    </location>
</feature>
<feature type="region of interest" description="Disordered" evidence="10">
    <location>
        <begin position="772"/>
        <end position="794"/>
    </location>
</feature>
<dbReference type="Pfam" id="PF23256">
    <property type="entry name" value="CHX17_2nd"/>
    <property type="match status" value="1"/>
</dbReference>
<dbReference type="InterPro" id="IPR057291">
    <property type="entry name" value="CHX17_2nd"/>
</dbReference>
<evidence type="ECO:0000313" key="15">
    <source>
        <dbReference type="EMBL" id="KAF9622326.1"/>
    </source>
</evidence>
<comment type="caution">
    <text evidence="15">The sequence shown here is derived from an EMBL/GenBank/DDBJ whole genome shotgun (WGS) entry which is preliminary data.</text>
</comment>
<keyword evidence="8 11" id="KW-0472">Membrane</keyword>
<sequence>MAGKNTTYQPVITEGCDFIHSAISFGIFSHNPLKFSFPVLEIQLFIASFTAIIISVLLKPLGIPTTVSQIFAGIILGPSCLSRFKGLRKMIFPRGSFLTLEVYASLGLVYQTFLTGVQMNHPRMILKAGRKAILICVLVFVIPSTLSIACATLMSSTTKHVDTKLYRNLIIVGLVESIPAFPAIAGHLSELNIFNTEFSHLALSSSLISGILYFSIMTIVVAFDGVVDHFLLSIIIVTGCISLVMMIIIFILRPALKWMIKQIPDEKAVKEAYFCFVVVAVMMLACLSSFLSLDILFGPFFFGVIIPPGPPLGTTLVDRLQFLNTWMIMPIFCVQNGMMMDIFRFDLRTVLHVGLIVLLSCTGKFLGAFLPALYYNMSYKDAILLGLTMNAQGFLDLSFFQVLHGLKIIDRVTFQIMVMSSVITTGASAPLMRYLYKSSMNYNLHSKRTIQHSEPNTELRILACIHHEQNALSMIHLLKATNPTKFSPINLSIIHFVEIVGHETPILISHKVHRKFSSATTASQSIMNVFRYYEQNNQGRVSVQPYTVVSAYASMHTDACKLALSKLISLIILPFHRQLATGTVNGGIRAMNRNVLQNAPCSVGILIDRGVLGGIKFVLENWSSYHVAVIFLGGPDDREALAYVERMSEHPNVEVTVIRFLMSSNEYSKIMESSLDDETVSEFNLKTEYNDRVTYIEEEVNDGLGVINVIDAMGNKYEMIILGRRHDDNSPLILELTDWDKCSELGTIGDIFETSNYGGNATILVMQQQAKETAGSRDFSQDDKKKTKSDMTMC</sequence>
<feature type="transmembrane region" description="Helical" evidence="11">
    <location>
        <begin position="132"/>
        <end position="154"/>
    </location>
</feature>
<dbReference type="GO" id="GO:0016020">
    <property type="term" value="C:membrane"/>
    <property type="evidence" value="ECO:0007669"/>
    <property type="project" value="UniProtKB-SubCell"/>
</dbReference>
<evidence type="ECO:0000256" key="2">
    <source>
        <dbReference type="ARBA" id="ARBA00022448"/>
    </source>
</evidence>
<feature type="transmembrane region" description="Helical" evidence="11">
    <location>
        <begin position="35"/>
        <end position="57"/>
    </location>
</feature>
<evidence type="ECO:0000259" key="12">
    <source>
        <dbReference type="Pfam" id="PF00999"/>
    </source>
</evidence>
<protein>
    <recommendedName>
        <fullName evidence="17">Cation/H+ exchanger domain-containing protein</fullName>
    </recommendedName>
</protein>
<accession>A0A835IRD0</accession>
<keyword evidence="4 11" id="KW-0812">Transmembrane</keyword>
<comment type="similarity">
    <text evidence="9">Belongs to the monovalent cation:proton antiporter 2 (CPA2) transporter (TC 2.A.37) family. CHX (TC 2.A.37.4) subfamily.</text>
</comment>
<feature type="transmembrane region" description="Helical" evidence="11">
    <location>
        <begin position="201"/>
        <end position="223"/>
    </location>
</feature>
<keyword evidence="7" id="KW-0406">Ion transport</keyword>
<dbReference type="InterPro" id="IPR050794">
    <property type="entry name" value="CPA2_transporter"/>
</dbReference>
<dbReference type="AlphaFoldDB" id="A0A835IRD0"/>
<dbReference type="InterPro" id="IPR006153">
    <property type="entry name" value="Cation/H_exchanger_TM"/>
</dbReference>
<dbReference type="GO" id="GO:0006885">
    <property type="term" value="P:regulation of pH"/>
    <property type="evidence" value="ECO:0007669"/>
    <property type="project" value="TreeGrafter"/>
</dbReference>
<evidence type="ECO:0008006" key="17">
    <source>
        <dbReference type="Google" id="ProtNLM"/>
    </source>
</evidence>
<dbReference type="PANTHER" id="PTHR32468">
    <property type="entry name" value="CATION/H + ANTIPORTER"/>
    <property type="match status" value="1"/>
</dbReference>
<dbReference type="Proteomes" id="UP000631114">
    <property type="component" value="Unassembled WGS sequence"/>
</dbReference>
<name>A0A835IRD0_9MAGN</name>
<dbReference type="Pfam" id="PF00999">
    <property type="entry name" value="Na_H_Exchanger"/>
    <property type="match status" value="1"/>
</dbReference>
<feature type="transmembrane region" description="Helical" evidence="11">
    <location>
        <begin position="63"/>
        <end position="84"/>
    </location>
</feature>
<dbReference type="InterPro" id="IPR038770">
    <property type="entry name" value="Na+/solute_symporter_sf"/>
</dbReference>
<keyword evidence="6 11" id="KW-1133">Transmembrane helix</keyword>
<feature type="transmembrane region" description="Helical" evidence="11">
    <location>
        <begin position="273"/>
        <end position="306"/>
    </location>
</feature>
<feature type="transmembrane region" description="Helical" evidence="11">
    <location>
        <begin position="166"/>
        <end position="189"/>
    </location>
</feature>
<comment type="subcellular location">
    <subcellularLocation>
        <location evidence="1">Membrane</location>
        <topology evidence="1">Multi-pass membrane protein</topology>
    </subcellularLocation>
</comment>
<dbReference type="Pfam" id="PF23259">
    <property type="entry name" value="CHX17_C"/>
    <property type="match status" value="1"/>
</dbReference>
<keyword evidence="2" id="KW-0813">Transport</keyword>
<dbReference type="PANTHER" id="PTHR32468:SF114">
    <property type="entry name" value="CATION_H+ EXCHANGER DOMAIN-CONTAINING PROTEIN"/>
    <property type="match status" value="1"/>
</dbReference>
<feature type="domain" description="Cation/H(+) antiporter central" evidence="13">
    <location>
        <begin position="495"/>
        <end position="614"/>
    </location>
</feature>
<dbReference type="OrthoDB" id="1868135at2759"/>
<dbReference type="GO" id="GO:1902600">
    <property type="term" value="P:proton transmembrane transport"/>
    <property type="evidence" value="ECO:0007669"/>
    <property type="project" value="InterPro"/>
</dbReference>
<reference evidence="15 16" key="1">
    <citation type="submission" date="2020-10" db="EMBL/GenBank/DDBJ databases">
        <title>The Coptis chinensis genome and diversification of protoberbering-type alkaloids.</title>
        <authorList>
            <person name="Wang B."/>
            <person name="Shu S."/>
            <person name="Song C."/>
            <person name="Liu Y."/>
        </authorList>
    </citation>
    <scope>NUCLEOTIDE SEQUENCE [LARGE SCALE GENOMIC DNA]</scope>
    <source>
        <strain evidence="15">HL-2020</strain>
        <tissue evidence="15">Leaf</tissue>
    </source>
</reference>
<dbReference type="Gene3D" id="1.20.1530.20">
    <property type="match status" value="1"/>
</dbReference>
<feature type="domain" description="Cation/H(+) antiporter C-terminal" evidence="14">
    <location>
        <begin position="625"/>
        <end position="769"/>
    </location>
</feature>
<dbReference type="InterPro" id="IPR057290">
    <property type="entry name" value="CHX17_C"/>
</dbReference>
<evidence type="ECO:0000256" key="5">
    <source>
        <dbReference type="ARBA" id="ARBA00022958"/>
    </source>
</evidence>
<evidence type="ECO:0000259" key="14">
    <source>
        <dbReference type="Pfam" id="PF23259"/>
    </source>
</evidence>
<organism evidence="15 16">
    <name type="scientific">Coptis chinensis</name>
    <dbReference type="NCBI Taxonomy" id="261450"/>
    <lineage>
        <taxon>Eukaryota</taxon>
        <taxon>Viridiplantae</taxon>
        <taxon>Streptophyta</taxon>
        <taxon>Embryophyta</taxon>
        <taxon>Tracheophyta</taxon>
        <taxon>Spermatophyta</taxon>
        <taxon>Magnoliopsida</taxon>
        <taxon>Ranunculales</taxon>
        <taxon>Ranunculaceae</taxon>
        <taxon>Coptidoideae</taxon>
        <taxon>Coptis</taxon>
    </lineage>
</organism>
<evidence type="ECO:0000256" key="3">
    <source>
        <dbReference type="ARBA" id="ARBA00022538"/>
    </source>
</evidence>
<evidence type="ECO:0000256" key="6">
    <source>
        <dbReference type="ARBA" id="ARBA00022989"/>
    </source>
</evidence>
<evidence type="ECO:0000256" key="11">
    <source>
        <dbReference type="SAM" id="Phobius"/>
    </source>
</evidence>
<evidence type="ECO:0000256" key="10">
    <source>
        <dbReference type="SAM" id="MobiDB-lite"/>
    </source>
</evidence>
<dbReference type="GO" id="GO:0015297">
    <property type="term" value="F:antiporter activity"/>
    <property type="evidence" value="ECO:0007669"/>
    <property type="project" value="InterPro"/>
</dbReference>
<evidence type="ECO:0000313" key="16">
    <source>
        <dbReference type="Proteomes" id="UP000631114"/>
    </source>
</evidence>
<dbReference type="EMBL" id="JADFTS010000002">
    <property type="protein sequence ID" value="KAF9622326.1"/>
    <property type="molecule type" value="Genomic_DNA"/>
</dbReference>
<feature type="transmembrane region" description="Helical" evidence="11">
    <location>
        <begin position="326"/>
        <end position="343"/>
    </location>
</feature>
<evidence type="ECO:0000256" key="4">
    <source>
        <dbReference type="ARBA" id="ARBA00022692"/>
    </source>
</evidence>
<evidence type="ECO:0000256" key="7">
    <source>
        <dbReference type="ARBA" id="ARBA00023065"/>
    </source>
</evidence>
<dbReference type="GO" id="GO:0012505">
    <property type="term" value="C:endomembrane system"/>
    <property type="evidence" value="ECO:0007669"/>
    <property type="project" value="TreeGrafter"/>
</dbReference>
<feature type="transmembrane region" description="Helical" evidence="11">
    <location>
        <begin position="350"/>
        <end position="370"/>
    </location>
</feature>
<keyword evidence="3" id="KW-0633">Potassium transport</keyword>
<proteinExistence type="inferred from homology"/>
<dbReference type="GO" id="GO:0006813">
    <property type="term" value="P:potassium ion transport"/>
    <property type="evidence" value="ECO:0007669"/>
    <property type="project" value="UniProtKB-KW"/>
</dbReference>
<gene>
    <name evidence="15" type="ORF">IFM89_031129</name>
</gene>